<evidence type="ECO:0000259" key="3">
    <source>
        <dbReference type="Pfam" id="PF00685"/>
    </source>
</evidence>
<protein>
    <submittedName>
        <fullName evidence="4">Sulfotransferase domain protein</fullName>
    </submittedName>
</protein>
<proteinExistence type="predicted"/>
<keyword evidence="2" id="KW-0325">Glycoprotein</keyword>
<dbReference type="RefSeq" id="WP_085817608.1">
    <property type="nucleotide sequence ID" value="NZ_FWFU01000002.1"/>
</dbReference>
<dbReference type="Gene3D" id="3.40.50.300">
    <property type="entry name" value="P-loop containing nucleotide triphosphate hydrolases"/>
    <property type="match status" value="1"/>
</dbReference>
<evidence type="ECO:0000256" key="2">
    <source>
        <dbReference type="ARBA" id="ARBA00023180"/>
    </source>
</evidence>
<feature type="domain" description="Sulfotransferase" evidence="3">
    <location>
        <begin position="4"/>
        <end position="205"/>
    </location>
</feature>
<dbReference type="SUPFAM" id="SSF52540">
    <property type="entry name" value="P-loop containing nucleoside triphosphate hydrolases"/>
    <property type="match status" value="1"/>
</dbReference>
<evidence type="ECO:0000313" key="5">
    <source>
        <dbReference type="Proteomes" id="UP000193207"/>
    </source>
</evidence>
<evidence type="ECO:0000313" key="4">
    <source>
        <dbReference type="EMBL" id="SLN38524.1"/>
    </source>
</evidence>
<dbReference type="InterPro" id="IPR027417">
    <property type="entry name" value="P-loop_NTPase"/>
</dbReference>
<dbReference type="Pfam" id="PF00685">
    <property type="entry name" value="Sulfotransfer_1"/>
    <property type="match status" value="1"/>
</dbReference>
<dbReference type="InterPro" id="IPR000863">
    <property type="entry name" value="Sulfotransferase_dom"/>
</dbReference>
<accession>A0A1X6Z2R2</accession>
<organism evidence="4 5">
    <name type="scientific">Roseovarius halotolerans</name>
    <dbReference type="NCBI Taxonomy" id="505353"/>
    <lineage>
        <taxon>Bacteria</taxon>
        <taxon>Pseudomonadati</taxon>
        <taxon>Pseudomonadota</taxon>
        <taxon>Alphaproteobacteria</taxon>
        <taxon>Rhodobacterales</taxon>
        <taxon>Roseobacteraceae</taxon>
        <taxon>Roseovarius</taxon>
    </lineage>
</organism>
<keyword evidence="5" id="KW-1185">Reference proteome</keyword>
<sequence>MAGPDFIIIGAMKCGTSTLAAQLGLQPGIFMTDPKEPNFFSDDAVFARGQGWYEALFADAADGDIKGEASTHYAKLPTHPHTLARMSEMLESPKLIYLIRDPVARAVSHYIHEWSMGVMSGDIDKAFAQHDALIDYSCYAMQIAPYVKQFGKANLLILSLEKMKQAPQATLEQVCEFLGYGGTAQWREESAQVNASAERIRRFPMHKLIFDNPVATRLRRALIPQALRDRIKAARQMHERPELSAALRAGLEQRFAQDYVELRKIFPERDDLCASYPFVTDVR</sequence>
<dbReference type="PANTHER" id="PTHR10605">
    <property type="entry name" value="HEPARAN SULFATE SULFOTRANSFERASE"/>
    <property type="match status" value="1"/>
</dbReference>
<name>A0A1X6Z2R2_9RHOB</name>
<dbReference type="PANTHER" id="PTHR10605:SF56">
    <property type="entry name" value="BIFUNCTIONAL HEPARAN SULFATE N-DEACETYLASE_N-SULFOTRANSFERASE"/>
    <property type="match status" value="1"/>
</dbReference>
<evidence type="ECO:0000256" key="1">
    <source>
        <dbReference type="ARBA" id="ARBA00022679"/>
    </source>
</evidence>
<dbReference type="InterPro" id="IPR037359">
    <property type="entry name" value="NST/OST"/>
</dbReference>
<dbReference type="GO" id="GO:0008146">
    <property type="term" value="F:sulfotransferase activity"/>
    <property type="evidence" value="ECO:0007669"/>
    <property type="project" value="InterPro"/>
</dbReference>
<dbReference type="AlphaFoldDB" id="A0A1X6Z2R2"/>
<reference evidence="4 5" key="1">
    <citation type="submission" date="2017-03" db="EMBL/GenBank/DDBJ databases">
        <authorList>
            <person name="Afonso C.L."/>
            <person name="Miller P.J."/>
            <person name="Scott M.A."/>
            <person name="Spackman E."/>
            <person name="Goraichik I."/>
            <person name="Dimitrov K.M."/>
            <person name="Suarez D.L."/>
            <person name="Swayne D.E."/>
        </authorList>
    </citation>
    <scope>NUCLEOTIDE SEQUENCE [LARGE SCALE GENOMIC DNA]</scope>
    <source>
        <strain evidence="4 5">CECT 8110</strain>
    </source>
</reference>
<dbReference type="Proteomes" id="UP000193207">
    <property type="component" value="Unassembled WGS sequence"/>
</dbReference>
<dbReference type="OrthoDB" id="981508at2"/>
<dbReference type="EMBL" id="FWFU01000002">
    <property type="protein sequence ID" value="SLN38524.1"/>
    <property type="molecule type" value="Genomic_DNA"/>
</dbReference>
<keyword evidence="1 4" id="KW-0808">Transferase</keyword>
<gene>
    <name evidence="4" type="ORF">ROH8110_02031</name>
</gene>